<dbReference type="AlphaFoldDB" id="A0A2M8LRD1"/>
<evidence type="ECO:0000259" key="5">
    <source>
        <dbReference type="PROSITE" id="PS50977"/>
    </source>
</evidence>
<dbReference type="InterPro" id="IPR001647">
    <property type="entry name" value="HTH_TetR"/>
</dbReference>
<name>A0A2M8LRD1_9ACTN</name>
<dbReference type="RefSeq" id="WP_100205134.1">
    <property type="nucleotide sequence ID" value="NZ_PGGW01000069.1"/>
</dbReference>
<feature type="domain" description="HTH tetR-type" evidence="5">
    <location>
        <begin position="18"/>
        <end position="78"/>
    </location>
</feature>
<reference evidence="6 7" key="1">
    <citation type="submission" date="2017-11" db="EMBL/GenBank/DDBJ databases">
        <title>Streptomyces carmine sp. nov., a novel actinomycete isolated from Sophora alopecuroides in Xinjiang, China.</title>
        <authorList>
            <person name="Wang Y."/>
            <person name="Luo X."/>
            <person name="Wan C."/>
            <person name="Zhang L."/>
        </authorList>
    </citation>
    <scope>NUCLEOTIDE SEQUENCE [LARGE SCALE GENOMIC DNA]</scope>
    <source>
        <strain evidence="6 7">TRM SA0054</strain>
    </source>
</reference>
<dbReference type="PROSITE" id="PS50977">
    <property type="entry name" value="HTH_TETR_2"/>
    <property type="match status" value="1"/>
</dbReference>
<keyword evidence="1" id="KW-0805">Transcription regulation</keyword>
<dbReference type="Proteomes" id="UP000230407">
    <property type="component" value="Unassembled WGS sequence"/>
</dbReference>
<evidence type="ECO:0000256" key="1">
    <source>
        <dbReference type="ARBA" id="ARBA00023015"/>
    </source>
</evidence>
<keyword evidence="2 4" id="KW-0238">DNA-binding</keyword>
<accession>A0A2M8LRD1</accession>
<dbReference type="InterPro" id="IPR009057">
    <property type="entry name" value="Homeodomain-like_sf"/>
</dbReference>
<dbReference type="PRINTS" id="PR00455">
    <property type="entry name" value="HTHTETR"/>
</dbReference>
<dbReference type="GO" id="GO:0003700">
    <property type="term" value="F:DNA-binding transcription factor activity"/>
    <property type="evidence" value="ECO:0007669"/>
    <property type="project" value="TreeGrafter"/>
</dbReference>
<dbReference type="SUPFAM" id="SSF46689">
    <property type="entry name" value="Homeodomain-like"/>
    <property type="match status" value="1"/>
</dbReference>
<sequence length="216" mass="23670">MEDDMTQASTASRKVRAAQTRAALLDAARGLFNDRGYLNTKITDITAAAGRSTGSFYEHFAGKDELLQALLAEMEDAIDERMVGLEHPRDHDLTDRDQLRDHLGVAWTVMRQNRPVTLALFQAMVADDPGAGRAWRDLREQTGTIREHLEYLVERGHQLPGDPEFIAAAIGAMLVTLNYAVLTPPGGEDDQRVVDTLTDLLLHGLAGPASHSADEA</sequence>
<dbReference type="Pfam" id="PF00440">
    <property type="entry name" value="TetR_N"/>
    <property type="match status" value="1"/>
</dbReference>
<dbReference type="PANTHER" id="PTHR30055:SF234">
    <property type="entry name" value="HTH-TYPE TRANSCRIPTIONAL REGULATOR BETI"/>
    <property type="match status" value="1"/>
</dbReference>
<dbReference type="Gene3D" id="1.10.10.60">
    <property type="entry name" value="Homeodomain-like"/>
    <property type="match status" value="1"/>
</dbReference>
<comment type="caution">
    <text evidence="6">The sequence shown here is derived from an EMBL/GenBank/DDBJ whole genome shotgun (WGS) entry which is preliminary data.</text>
</comment>
<feature type="DNA-binding region" description="H-T-H motif" evidence="4">
    <location>
        <begin position="41"/>
        <end position="60"/>
    </location>
</feature>
<keyword evidence="7" id="KW-1185">Reference proteome</keyword>
<evidence type="ECO:0000313" key="7">
    <source>
        <dbReference type="Proteomes" id="UP000230407"/>
    </source>
</evidence>
<dbReference type="SUPFAM" id="SSF48498">
    <property type="entry name" value="Tetracyclin repressor-like, C-terminal domain"/>
    <property type="match status" value="1"/>
</dbReference>
<dbReference type="Gene3D" id="1.10.357.10">
    <property type="entry name" value="Tetracycline Repressor, domain 2"/>
    <property type="match status" value="1"/>
</dbReference>
<dbReference type="PANTHER" id="PTHR30055">
    <property type="entry name" value="HTH-TYPE TRANSCRIPTIONAL REGULATOR RUTR"/>
    <property type="match status" value="1"/>
</dbReference>
<gene>
    <name evidence="6" type="ORF">CUT44_30420</name>
</gene>
<dbReference type="InterPro" id="IPR050109">
    <property type="entry name" value="HTH-type_TetR-like_transc_reg"/>
</dbReference>
<organism evidence="6 7">
    <name type="scientific">Streptomyces carminius</name>
    <dbReference type="NCBI Taxonomy" id="2665496"/>
    <lineage>
        <taxon>Bacteria</taxon>
        <taxon>Bacillati</taxon>
        <taxon>Actinomycetota</taxon>
        <taxon>Actinomycetes</taxon>
        <taxon>Kitasatosporales</taxon>
        <taxon>Streptomycetaceae</taxon>
        <taxon>Streptomyces</taxon>
    </lineage>
</organism>
<proteinExistence type="predicted"/>
<evidence type="ECO:0000256" key="3">
    <source>
        <dbReference type="ARBA" id="ARBA00023163"/>
    </source>
</evidence>
<keyword evidence="3" id="KW-0804">Transcription</keyword>
<dbReference type="EMBL" id="PGGW01000069">
    <property type="protein sequence ID" value="PJE94524.1"/>
    <property type="molecule type" value="Genomic_DNA"/>
</dbReference>
<protein>
    <submittedName>
        <fullName evidence="6">TetR family transcriptional regulator</fullName>
    </submittedName>
</protein>
<dbReference type="InterPro" id="IPR036271">
    <property type="entry name" value="Tet_transcr_reg_TetR-rel_C_sf"/>
</dbReference>
<dbReference type="GO" id="GO:0000976">
    <property type="term" value="F:transcription cis-regulatory region binding"/>
    <property type="evidence" value="ECO:0007669"/>
    <property type="project" value="TreeGrafter"/>
</dbReference>
<evidence type="ECO:0000256" key="2">
    <source>
        <dbReference type="ARBA" id="ARBA00023125"/>
    </source>
</evidence>
<evidence type="ECO:0000256" key="4">
    <source>
        <dbReference type="PROSITE-ProRule" id="PRU00335"/>
    </source>
</evidence>
<evidence type="ECO:0000313" key="6">
    <source>
        <dbReference type="EMBL" id="PJE94524.1"/>
    </source>
</evidence>